<gene>
    <name evidence="2" type="ORF">C0Q70_11449</name>
</gene>
<comment type="caution">
    <text evidence="2">The sequence shown here is derived from an EMBL/GenBank/DDBJ whole genome shotgun (WGS) entry which is preliminary data.</text>
</comment>
<dbReference type="Proteomes" id="UP000245119">
    <property type="component" value="Linkage Group LG6"/>
</dbReference>
<organism evidence="2 3">
    <name type="scientific">Pomacea canaliculata</name>
    <name type="common">Golden apple snail</name>
    <dbReference type="NCBI Taxonomy" id="400727"/>
    <lineage>
        <taxon>Eukaryota</taxon>
        <taxon>Metazoa</taxon>
        <taxon>Spiralia</taxon>
        <taxon>Lophotrochozoa</taxon>
        <taxon>Mollusca</taxon>
        <taxon>Gastropoda</taxon>
        <taxon>Caenogastropoda</taxon>
        <taxon>Architaenioglossa</taxon>
        <taxon>Ampullarioidea</taxon>
        <taxon>Ampullariidae</taxon>
        <taxon>Pomacea</taxon>
    </lineage>
</organism>
<evidence type="ECO:0000313" key="2">
    <source>
        <dbReference type="EMBL" id="PVD28854.1"/>
    </source>
</evidence>
<protein>
    <submittedName>
        <fullName evidence="2">Uncharacterized protein</fullName>
    </submittedName>
</protein>
<evidence type="ECO:0000313" key="3">
    <source>
        <dbReference type="Proteomes" id="UP000245119"/>
    </source>
</evidence>
<feature type="region of interest" description="Disordered" evidence="1">
    <location>
        <begin position="72"/>
        <end position="135"/>
    </location>
</feature>
<sequence>MSVNNKSPPGSHFQTPVSSSVPRLRPGSFLPAAPDCLGAQGLTSAPSTPPAPHLWNHTHRYSPTGLLSCDHNAPKCRGDGGMSVRETPKHRRRERKHSDGYAEDTNRGRFAVYKDKQTADSLSSDESLGISTPLPPHSSPPIIACSSLLPGSHARCLSSPCYGASSSARTDNLAVPARPHALAAKTVGGEVREALRIHHPHALQGEITYRLQRWTSG</sequence>
<feature type="compositionally biased region" description="Polar residues" evidence="1">
    <location>
        <begin position="1"/>
        <end position="21"/>
    </location>
</feature>
<dbReference type="AlphaFoldDB" id="A0A2T7P600"/>
<feature type="region of interest" description="Disordered" evidence="1">
    <location>
        <begin position="1"/>
        <end position="57"/>
    </location>
</feature>
<evidence type="ECO:0000256" key="1">
    <source>
        <dbReference type="SAM" id="MobiDB-lite"/>
    </source>
</evidence>
<name>A0A2T7P600_POMCA</name>
<accession>A0A2T7P600</accession>
<keyword evidence="3" id="KW-1185">Reference proteome</keyword>
<dbReference type="EMBL" id="PZQS01000006">
    <property type="protein sequence ID" value="PVD28854.1"/>
    <property type="molecule type" value="Genomic_DNA"/>
</dbReference>
<feature type="compositionally biased region" description="Polar residues" evidence="1">
    <location>
        <begin position="119"/>
        <end position="130"/>
    </location>
</feature>
<proteinExistence type="predicted"/>
<reference evidence="2 3" key="1">
    <citation type="submission" date="2018-04" db="EMBL/GenBank/DDBJ databases">
        <title>The genome of golden apple snail Pomacea canaliculata provides insight into stress tolerance and invasive adaptation.</title>
        <authorList>
            <person name="Liu C."/>
            <person name="Liu B."/>
            <person name="Ren Y."/>
            <person name="Zhang Y."/>
            <person name="Wang H."/>
            <person name="Li S."/>
            <person name="Jiang F."/>
            <person name="Yin L."/>
            <person name="Zhang G."/>
            <person name="Qian W."/>
            <person name="Fan W."/>
        </authorList>
    </citation>
    <scope>NUCLEOTIDE SEQUENCE [LARGE SCALE GENOMIC DNA]</scope>
    <source>
        <strain evidence="2">SZHN2017</strain>
        <tissue evidence="2">Muscle</tissue>
    </source>
</reference>
<feature type="compositionally biased region" description="Basic and acidic residues" evidence="1">
    <location>
        <begin position="96"/>
        <end position="118"/>
    </location>
</feature>